<evidence type="ECO:0000256" key="8">
    <source>
        <dbReference type="ARBA" id="ARBA00022909"/>
    </source>
</evidence>
<dbReference type="SUPFAM" id="SSF51717">
    <property type="entry name" value="Dihydropteroate synthetase-like"/>
    <property type="match status" value="1"/>
</dbReference>
<keyword evidence="6 9" id="KW-0479">Metal-binding</keyword>
<gene>
    <name evidence="11" type="ORF">BDD16_004212</name>
</gene>
<comment type="function">
    <text evidence="9">Catalyzes the condensation of para-aminobenzoate (pABA) with 6-hydroxymethyl-7,8-dihydropterin diphosphate (DHPt-PP) to form 7,8-dihydropteroate (H2Pte), the immediate precursor of folate derivatives.</text>
</comment>
<evidence type="ECO:0000256" key="6">
    <source>
        <dbReference type="ARBA" id="ARBA00022723"/>
    </source>
</evidence>
<dbReference type="EC" id="2.5.1.15" evidence="4 9"/>
<evidence type="ECO:0000256" key="5">
    <source>
        <dbReference type="ARBA" id="ARBA00022679"/>
    </source>
</evidence>
<dbReference type="NCBIfam" id="TIGR01496">
    <property type="entry name" value="DHPS"/>
    <property type="match status" value="1"/>
</dbReference>
<dbReference type="PROSITE" id="PS00793">
    <property type="entry name" value="DHPS_2"/>
    <property type="match status" value="1"/>
</dbReference>
<evidence type="ECO:0000256" key="9">
    <source>
        <dbReference type="RuleBase" id="RU361205"/>
    </source>
</evidence>
<dbReference type="InterPro" id="IPR011005">
    <property type="entry name" value="Dihydropteroate_synth-like_sf"/>
</dbReference>
<dbReference type="EMBL" id="JACCFH010000001">
    <property type="protein sequence ID" value="NYG35226.1"/>
    <property type="molecule type" value="Genomic_DNA"/>
</dbReference>
<evidence type="ECO:0000256" key="7">
    <source>
        <dbReference type="ARBA" id="ARBA00022842"/>
    </source>
</evidence>
<dbReference type="PROSITE" id="PS50972">
    <property type="entry name" value="PTERIN_BINDING"/>
    <property type="match status" value="1"/>
</dbReference>
<dbReference type="GO" id="GO:0046656">
    <property type="term" value="P:folic acid biosynthetic process"/>
    <property type="evidence" value="ECO:0007669"/>
    <property type="project" value="UniProtKB-KW"/>
</dbReference>
<dbReference type="CDD" id="cd00739">
    <property type="entry name" value="DHPS"/>
    <property type="match status" value="1"/>
</dbReference>
<evidence type="ECO:0000256" key="4">
    <source>
        <dbReference type="ARBA" id="ARBA00012458"/>
    </source>
</evidence>
<comment type="cofactor">
    <cofactor evidence="2 9">
        <name>Mg(2+)</name>
        <dbReference type="ChEBI" id="CHEBI:18420"/>
    </cofactor>
</comment>
<dbReference type="Pfam" id="PF00809">
    <property type="entry name" value="Pterin_bind"/>
    <property type="match status" value="1"/>
</dbReference>
<comment type="pathway">
    <text evidence="3 9">Cofactor biosynthesis; tetrahydrofolate biosynthesis; 7,8-dihydrofolate from 2-amino-4-hydroxy-6-hydroxymethyl-7,8-dihydropteridine diphosphate and 4-aminobenzoate: step 1/2.</text>
</comment>
<dbReference type="PROSITE" id="PS00792">
    <property type="entry name" value="DHPS_1"/>
    <property type="match status" value="1"/>
</dbReference>
<dbReference type="InterPro" id="IPR000489">
    <property type="entry name" value="Pterin-binding_dom"/>
</dbReference>
<evidence type="ECO:0000256" key="2">
    <source>
        <dbReference type="ARBA" id="ARBA00001946"/>
    </source>
</evidence>
<sequence length="310" mass="33356">MESRNGAQAPFFICDPDQKPRYFVMRPSTIPDHSASLVWSTSRYQVDLRVVRVMGIVNVTPDSFFDGGRSSAAVALKHCETLLQQGADLLDIGGESSRPGAESISADQEWQRIEPVLRDALSLGVPLSIDTCKPEVMQRALDLGADIINDIRALGADGAMDVVVNHPQCGVCLMHMSGHPPTMQAAPWHVDIVSEVRDFLAERVLALVERGVDRQRIVLDPGIGFGKRVEDNFALVRGQQALLDLGHPVLAGWSRKSSLGAVTGKPVSDRLCASVAAALAAAQCGARILRVHDVDATVDALRVWSAAGLL</sequence>
<protein>
    <recommendedName>
        <fullName evidence="4 9">Dihydropteroate synthase</fullName>
        <shortName evidence="9">DHPS</shortName>
        <ecNumber evidence="4 9">2.5.1.15</ecNumber>
    </recommendedName>
    <alternativeName>
        <fullName evidence="9">Dihydropteroate pyrophosphorylase</fullName>
    </alternativeName>
</protein>
<keyword evidence="5 9" id="KW-0808">Transferase</keyword>
<dbReference type="PANTHER" id="PTHR20941:SF1">
    <property type="entry name" value="FOLIC ACID SYNTHESIS PROTEIN FOL1"/>
    <property type="match status" value="1"/>
</dbReference>
<evidence type="ECO:0000313" key="12">
    <source>
        <dbReference type="Proteomes" id="UP000518288"/>
    </source>
</evidence>
<name>A0A7Y9R115_9BURK</name>
<accession>A0A7Y9R115</accession>
<comment type="caution">
    <text evidence="11">The sequence shown here is derived from an EMBL/GenBank/DDBJ whole genome shotgun (WGS) entry which is preliminary data.</text>
</comment>
<proteinExistence type="inferred from homology"/>
<dbReference type="UniPathway" id="UPA00077">
    <property type="reaction ID" value="UER00156"/>
</dbReference>
<dbReference type="GO" id="GO:0046872">
    <property type="term" value="F:metal ion binding"/>
    <property type="evidence" value="ECO:0007669"/>
    <property type="project" value="UniProtKB-KW"/>
</dbReference>
<comment type="similarity">
    <text evidence="9">Belongs to the DHPS family.</text>
</comment>
<dbReference type="InterPro" id="IPR006390">
    <property type="entry name" value="DHP_synth_dom"/>
</dbReference>
<keyword evidence="12" id="KW-1185">Reference proteome</keyword>
<comment type="catalytic activity">
    <reaction evidence="1">
        <text>(7,8-dihydropterin-6-yl)methyl diphosphate + 4-aminobenzoate = 7,8-dihydropteroate + diphosphate</text>
        <dbReference type="Rhea" id="RHEA:19949"/>
        <dbReference type="ChEBI" id="CHEBI:17836"/>
        <dbReference type="ChEBI" id="CHEBI:17839"/>
        <dbReference type="ChEBI" id="CHEBI:33019"/>
        <dbReference type="ChEBI" id="CHEBI:72950"/>
        <dbReference type="EC" id="2.5.1.15"/>
    </reaction>
</comment>
<evidence type="ECO:0000256" key="1">
    <source>
        <dbReference type="ARBA" id="ARBA00000012"/>
    </source>
</evidence>
<reference evidence="11 12" key="1">
    <citation type="submission" date="2020-07" db="EMBL/GenBank/DDBJ databases">
        <title>Genomic Encyclopedia of Archaeal and Bacterial Type Strains, Phase II (KMG-II): from individual species to whole genera.</title>
        <authorList>
            <person name="Goeker M."/>
        </authorList>
    </citation>
    <scope>NUCLEOTIDE SEQUENCE [LARGE SCALE GENOMIC DNA]</scope>
    <source>
        <strain evidence="11 12">DSM 21226</strain>
    </source>
</reference>
<evidence type="ECO:0000256" key="3">
    <source>
        <dbReference type="ARBA" id="ARBA00004763"/>
    </source>
</evidence>
<dbReference type="InterPro" id="IPR045031">
    <property type="entry name" value="DHP_synth-like"/>
</dbReference>
<keyword evidence="7 9" id="KW-0460">Magnesium</keyword>
<feature type="domain" description="Pterin-binding" evidence="10">
    <location>
        <begin position="51"/>
        <end position="302"/>
    </location>
</feature>
<evidence type="ECO:0000313" key="11">
    <source>
        <dbReference type="EMBL" id="NYG35226.1"/>
    </source>
</evidence>
<organism evidence="11 12">
    <name type="scientific">Sphaerotilus montanus</name>
    <dbReference type="NCBI Taxonomy" id="522889"/>
    <lineage>
        <taxon>Bacteria</taxon>
        <taxon>Pseudomonadati</taxon>
        <taxon>Pseudomonadota</taxon>
        <taxon>Betaproteobacteria</taxon>
        <taxon>Burkholderiales</taxon>
        <taxon>Sphaerotilaceae</taxon>
        <taxon>Sphaerotilus</taxon>
    </lineage>
</organism>
<keyword evidence="8 9" id="KW-0289">Folate biosynthesis</keyword>
<evidence type="ECO:0000259" key="10">
    <source>
        <dbReference type="PROSITE" id="PS50972"/>
    </source>
</evidence>
<dbReference type="GO" id="GO:0004156">
    <property type="term" value="F:dihydropteroate synthase activity"/>
    <property type="evidence" value="ECO:0007669"/>
    <property type="project" value="UniProtKB-EC"/>
</dbReference>
<dbReference type="PANTHER" id="PTHR20941">
    <property type="entry name" value="FOLATE SYNTHESIS PROTEINS"/>
    <property type="match status" value="1"/>
</dbReference>
<dbReference type="Proteomes" id="UP000518288">
    <property type="component" value="Unassembled WGS sequence"/>
</dbReference>
<dbReference type="Gene3D" id="3.20.20.20">
    <property type="entry name" value="Dihydropteroate synthase-like"/>
    <property type="match status" value="1"/>
</dbReference>
<dbReference type="AlphaFoldDB" id="A0A7Y9R115"/>
<dbReference type="GO" id="GO:0005829">
    <property type="term" value="C:cytosol"/>
    <property type="evidence" value="ECO:0007669"/>
    <property type="project" value="TreeGrafter"/>
</dbReference>
<dbReference type="GO" id="GO:0046654">
    <property type="term" value="P:tetrahydrofolate biosynthetic process"/>
    <property type="evidence" value="ECO:0007669"/>
    <property type="project" value="UniProtKB-UniPathway"/>
</dbReference>